<dbReference type="PROSITE" id="PS51257">
    <property type="entry name" value="PROKAR_LIPOPROTEIN"/>
    <property type="match status" value="1"/>
</dbReference>
<dbReference type="Gene3D" id="3.20.80.10">
    <property type="entry name" value="Regulatory factor, effector binding domain"/>
    <property type="match status" value="1"/>
</dbReference>
<organism evidence="2 3">
    <name type="scientific">Homarus americanus</name>
    <name type="common">American lobster</name>
    <dbReference type="NCBI Taxonomy" id="6706"/>
    <lineage>
        <taxon>Eukaryota</taxon>
        <taxon>Metazoa</taxon>
        <taxon>Ecdysozoa</taxon>
        <taxon>Arthropoda</taxon>
        <taxon>Crustacea</taxon>
        <taxon>Multicrustacea</taxon>
        <taxon>Malacostraca</taxon>
        <taxon>Eumalacostraca</taxon>
        <taxon>Eucarida</taxon>
        <taxon>Decapoda</taxon>
        <taxon>Pleocyemata</taxon>
        <taxon>Astacidea</taxon>
        <taxon>Nephropoidea</taxon>
        <taxon>Nephropidae</taxon>
        <taxon>Homarus</taxon>
    </lineage>
</organism>
<comment type="caution">
    <text evidence="2">The sequence shown here is derived from an EMBL/GenBank/DDBJ whole genome shotgun (WGS) entry which is preliminary data.</text>
</comment>
<name>A0A8J5K1P7_HOMAM</name>
<evidence type="ECO:0000313" key="3">
    <source>
        <dbReference type="Proteomes" id="UP000747542"/>
    </source>
</evidence>
<sequence>MKDLVVVIMVGVTVFSCQPTNGANLFTAFSRSFGPTEPVTFTTVRRAGRLYQAKFWACTEHHGAQYTIDDKLELFYRLFAYIGGKNSKGEKLVLGIPVSIEHNISDEEHIFNACFFIPEAAQADPPTPTDPNVHITLRPQMTILTRRLGGYATDETTWNTETEKLTSIITAAGEHVIPNHVFWNAYDPPFKFWNRRNEVWLVKE</sequence>
<dbReference type="AlphaFoldDB" id="A0A8J5K1P7"/>
<protein>
    <submittedName>
        <fullName evidence="2">Heme-binding protein 1-like 2</fullName>
    </submittedName>
</protein>
<dbReference type="SUPFAM" id="SSF55136">
    <property type="entry name" value="Probable bacterial effector-binding domain"/>
    <property type="match status" value="1"/>
</dbReference>
<dbReference type="PANTHER" id="PTHR11220">
    <property type="entry name" value="HEME-BINDING PROTEIN-RELATED"/>
    <property type="match status" value="1"/>
</dbReference>
<reference evidence="2" key="1">
    <citation type="journal article" date="2021" name="Sci. Adv.">
        <title>The American lobster genome reveals insights on longevity, neural, and immune adaptations.</title>
        <authorList>
            <person name="Polinski J.M."/>
            <person name="Zimin A.V."/>
            <person name="Clark K.F."/>
            <person name="Kohn A.B."/>
            <person name="Sadowski N."/>
            <person name="Timp W."/>
            <person name="Ptitsyn A."/>
            <person name="Khanna P."/>
            <person name="Romanova D.Y."/>
            <person name="Williams P."/>
            <person name="Greenwood S.J."/>
            <person name="Moroz L.L."/>
            <person name="Walt D.R."/>
            <person name="Bodnar A.G."/>
        </authorList>
    </citation>
    <scope>NUCLEOTIDE SEQUENCE</scope>
    <source>
        <strain evidence="2">GMGI-L3</strain>
    </source>
</reference>
<dbReference type="Proteomes" id="UP000747542">
    <property type="component" value="Unassembled WGS sequence"/>
</dbReference>
<accession>A0A8J5K1P7</accession>
<evidence type="ECO:0000256" key="1">
    <source>
        <dbReference type="ARBA" id="ARBA00009817"/>
    </source>
</evidence>
<dbReference type="InterPro" id="IPR011256">
    <property type="entry name" value="Reg_factor_effector_dom_sf"/>
</dbReference>
<proteinExistence type="inferred from homology"/>
<dbReference type="InterPro" id="IPR006917">
    <property type="entry name" value="SOUL_heme-bd"/>
</dbReference>
<comment type="similarity">
    <text evidence="1">Belongs to the HEBP family.</text>
</comment>
<dbReference type="EMBL" id="JAHLQT010021080">
    <property type="protein sequence ID" value="KAG7167952.1"/>
    <property type="molecule type" value="Genomic_DNA"/>
</dbReference>
<gene>
    <name evidence="2" type="primary">Hebp1-L2</name>
    <name evidence="2" type="ORF">Hamer_G018379</name>
</gene>
<evidence type="ECO:0000313" key="2">
    <source>
        <dbReference type="EMBL" id="KAG7167952.1"/>
    </source>
</evidence>
<dbReference type="Pfam" id="PF04832">
    <property type="entry name" value="SOUL"/>
    <property type="match status" value="1"/>
</dbReference>
<dbReference type="PANTHER" id="PTHR11220:SF1">
    <property type="entry name" value="HEME-BINDING PROTEIN 2"/>
    <property type="match status" value="1"/>
</dbReference>
<keyword evidence="3" id="KW-1185">Reference proteome</keyword>